<dbReference type="EMBL" id="JARACI010001139">
    <property type="protein sequence ID" value="MDD9207670.1"/>
    <property type="molecule type" value="Genomic_DNA"/>
</dbReference>
<comment type="cofactor">
    <cofactor evidence="1">
        <name>pyridoxal 5'-phosphate</name>
        <dbReference type="ChEBI" id="CHEBI:597326"/>
    </cofactor>
</comment>
<evidence type="ECO:0000256" key="4">
    <source>
        <dbReference type="ARBA" id="ARBA00008954"/>
    </source>
</evidence>
<dbReference type="Proteomes" id="UP001165561">
    <property type="component" value="Unassembled WGS sequence"/>
</dbReference>
<evidence type="ECO:0000313" key="15">
    <source>
        <dbReference type="EMBL" id="MDD9207670.1"/>
    </source>
</evidence>
<evidence type="ECO:0000256" key="3">
    <source>
        <dbReference type="ARBA" id="ARBA00004946"/>
    </source>
</evidence>
<keyword evidence="16" id="KW-1185">Reference proteome</keyword>
<evidence type="ECO:0000256" key="7">
    <source>
        <dbReference type="ARBA" id="ARBA00022576"/>
    </source>
</evidence>
<evidence type="ECO:0000256" key="13">
    <source>
        <dbReference type="ARBA" id="ARBA00049111"/>
    </source>
</evidence>
<protein>
    <recommendedName>
        <fullName evidence="6">Diaminobutyrate--2-oxoglutarate transaminase</fullName>
        <ecNumber evidence="5">2.6.1.76</ecNumber>
    </recommendedName>
    <alternativeName>
        <fullName evidence="11">DABA aminotransferase</fullName>
    </alternativeName>
    <alternativeName>
        <fullName evidence="12">Diaminobutyrate--2-oxoglutarate aminotransferase</fullName>
    </alternativeName>
    <alternativeName>
        <fullName evidence="10">L-2,4-diaminobutyric acid transaminase</fullName>
    </alternativeName>
</protein>
<proteinExistence type="inferred from homology"/>
<name>A0ABT5U2L2_9MICO</name>
<evidence type="ECO:0000256" key="11">
    <source>
        <dbReference type="ARBA" id="ARBA00030665"/>
    </source>
</evidence>
<dbReference type="Gene3D" id="3.40.640.10">
    <property type="entry name" value="Type I PLP-dependent aspartate aminotransferase-like (Major domain)"/>
    <property type="match status" value="1"/>
</dbReference>
<evidence type="ECO:0000256" key="12">
    <source>
        <dbReference type="ARBA" id="ARBA00031476"/>
    </source>
</evidence>
<evidence type="ECO:0000256" key="6">
    <source>
        <dbReference type="ARBA" id="ARBA00014798"/>
    </source>
</evidence>
<evidence type="ECO:0000256" key="9">
    <source>
        <dbReference type="ARBA" id="ARBA00022898"/>
    </source>
</evidence>
<evidence type="ECO:0000256" key="8">
    <source>
        <dbReference type="ARBA" id="ARBA00022679"/>
    </source>
</evidence>
<keyword evidence="7 15" id="KW-0032">Aminotransferase</keyword>
<dbReference type="Gene3D" id="3.90.1150.10">
    <property type="entry name" value="Aspartate Aminotransferase, domain 1"/>
    <property type="match status" value="1"/>
</dbReference>
<dbReference type="SUPFAM" id="SSF53383">
    <property type="entry name" value="PLP-dependent transferases"/>
    <property type="match status" value="1"/>
</dbReference>
<evidence type="ECO:0000256" key="2">
    <source>
        <dbReference type="ARBA" id="ARBA00002189"/>
    </source>
</evidence>
<dbReference type="GO" id="GO:0008483">
    <property type="term" value="F:transaminase activity"/>
    <property type="evidence" value="ECO:0007669"/>
    <property type="project" value="UniProtKB-KW"/>
</dbReference>
<dbReference type="CDD" id="cd00610">
    <property type="entry name" value="OAT_like"/>
    <property type="match status" value="1"/>
</dbReference>
<dbReference type="InterPro" id="IPR005814">
    <property type="entry name" value="Aminotrans_3"/>
</dbReference>
<comment type="caution">
    <text evidence="15">The sequence shown here is derived from an EMBL/GenBank/DDBJ whole genome shotgun (WGS) entry which is preliminary data.</text>
</comment>
<keyword evidence="9 14" id="KW-0663">Pyridoxal phosphate</keyword>
<evidence type="ECO:0000256" key="1">
    <source>
        <dbReference type="ARBA" id="ARBA00001933"/>
    </source>
</evidence>
<gene>
    <name evidence="15" type="ORF">PU560_14525</name>
</gene>
<dbReference type="PIRSF" id="PIRSF000521">
    <property type="entry name" value="Transaminase_4ab_Lys_Orn"/>
    <property type="match status" value="1"/>
</dbReference>
<evidence type="ECO:0000256" key="14">
    <source>
        <dbReference type="RuleBase" id="RU003560"/>
    </source>
</evidence>
<accession>A0ABT5U2L2</accession>
<dbReference type="EC" id="2.6.1.76" evidence="5"/>
<dbReference type="PANTHER" id="PTHR43552:SF2">
    <property type="entry name" value="DIAMINOBUTYRATE--2-OXOGLUTARATE TRANSAMINASE"/>
    <property type="match status" value="1"/>
</dbReference>
<dbReference type="PROSITE" id="PS00600">
    <property type="entry name" value="AA_TRANSFER_CLASS_3"/>
    <property type="match status" value="1"/>
</dbReference>
<dbReference type="Pfam" id="PF00202">
    <property type="entry name" value="Aminotran_3"/>
    <property type="match status" value="1"/>
</dbReference>
<sequence length="420" mass="45200">MMDMTPFEQGESEVRGYCRAYPTVFATASNARQVDEDGKSYIDFFAGAGVLNFGHNNPRMKRAMIEFLESDGIAHSLDTYTTTKRHFIQRFREVVLEPRGMDHRMQFMGPTGTNAVEAALKLARLVTGRHHVAAFSHGFHGMTLGALAATANDAFRRWAGVPLEHVVRLPNESSPGGGLAALEAYGAALRDPSSGQLPPAAFLVEAIQAEGGVHVASREWLHAVQALAREVGALFIIDDIQAACGRTGSYFSFDGMGLDPDIITLAKGLGGYGTPIAMNLNKPEVDAHWAPGAHTGTFRGQGLSFVAGAVALDYFTDDALMDEVRHKGAVMRERLESIAAAHGRDWEVRGRGMMQALDVRDGALAKELQRLCFEGGMLFGPCGTNGQVIKLIPPLTIPEDDLVQGLDVLEQAIVSVGVPA</sequence>
<dbReference type="PANTHER" id="PTHR43552">
    <property type="entry name" value="DIAMINOBUTYRATE--2-OXOGLUTARATE AMINOTRANSFERASE"/>
    <property type="match status" value="1"/>
</dbReference>
<dbReference type="NCBIfam" id="NF006733">
    <property type="entry name" value="PRK09264.1"/>
    <property type="match status" value="1"/>
</dbReference>
<comment type="function">
    <text evidence="2">Catalyzes reversively the conversion of L-aspartate beta-semialdehyde (ASA) to L-2,4-diaminobutyrate (DABA) by transamination with L-glutamate.</text>
</comment>
<evidence type="ECO:0000313" key="16">
    <source>
        <dbReference type="Proteomes" id="UP001165561"/>
    </source>
</evidence>
<evidence type="ECO:0000256" key="5">
    <source>
        <dbReference type="ARBA" id="ARBA00013155"/>
    </source>
</evidence>
<organism evidence="15 16">
    <name type="scientific">Georgenia halotolerans</name>
    <dbReference type="NCBI Taxonomy" id="3028317"/>
    <lineage>
        <taxon>Bacteria</taxon>
        <taxon>Bacillati</taxon>
        <taxon>Actinomycetota</taxon>
        <taxon>Actinomycetes</taxon>
        <taxon>Micrococcales</taxon>
        <taxon>Bogoriellaceae</taxon>
        <taxon>Georgenia</taxon>
    </lineage>
</organism>
<comment type="pathway">
    <text evidence="3">Amine and polyamine biosynthesis; ectoine biosynthesis; L-ectoine from L-aspartate 4-semialdehyde: step 1/3.</text>
</comment>
<dbReference type="InterPro" id="IPR015422">
    <property type="entry name" value="PyrdxlP-dep_Trfase_small"/>
</dbReference>
<dbReference type="InterPro" id="IPR049704">
    <property type="entry name" value="Aminotrans_3_PPA_site"/>
</dbReference>
<comment type="catalytic activity">
    <reaction evidence="13">
        <text>L-2,4-diaminobutanoate + 2-oxoglutarate = L-aspartate 4-semialdehyde + L-glutamate</text>
        <dbReference type="Rhea" id="RHEA:11160"/>
        <dbReference type="ChEBI" id="CHEBI:16810"/>
        <dbReference type="ChEBI" id="CHEBI:29985"/>
        <dbReference type="ChEBI" id="CHEBI:58761"/>
        <dbReference type="ChEBI" id="CHEBI:537519"/>
        <dbReference type="EC" id="2.6.1.76"/>
    </reaction>
</comment>
<dbReference type="InterPro" id="IPR015421">
    <property type="entry name" value="PyrdxlP-dep_Trfase_major"/>
</dbReference>
<comment type="similarity">
    <text evidence="4 14">Belongs to the class-III pyridoxal-phosphate-dependent aminotransferase family.</text>
</comment>
<dbReference type="InterPro" id="IPR015424">
    <property type="entry name" value="PyrdxlP-dep_Trfase"/>
</dbReference>
<reference evidence="15" key="1">
    <citation type="submission" date="2023-02" db="EMBL/GenBank/DDBJ databases">
        <title>Georgenia sp.10Sc9-8, isolated from a soil sample collected from the Taklamakan desert.</title>
        <authorList>
            <person name="Liu S."/>
        </authorList>
    </citation>
    <scope>NUCLEOTIDE SEQUENCE</scope>
    <source>
        <strain evidence="15">10Sc9-8</strain>
    </source>
</reference>
<keyword evidence="8" id="KW-0808">Transferase</keyword>
<evidence type="ECO:0000256" key="10">
    <source>
        <dbReference type="ARBA" id="ARBA00029744"/>
    </source>
</evidence>
<dbReference type="InterPro" id="IPR004637">
    <property type="entry name" value="Dat"/>
</dbReference>